<dbReference type="Gene3D" id="3.40.50.2000">
    <property type="entry name" value="Glycogen Phosphorylase B"/>
    <property type="match status" value="2"/>
</dbReference>
<comment type="similarity">
    <text evidence="4 8">Belongs to the glycosyltransferase 1 family. Bacterial/plant glycogen synthase subfamily.</text>
</comment>
<dbReference type="GO" id="GO:0005829">
    <property type="term" value="C:cytosol"/>
    <property type="evidence" value="ECO:0007669"/>
    <property type="project" value="TreeGrafter"/>
</dbReference>
<dbReference type="GO" id="GO:0005978">
    <property type="term" value="P:glycogen biosynthetic process"/>
    <property type="evidence" value="ECO:0007669"/>
    <property type="project" value="UniProtKB-UniRule"/>
</dbReference>
<reference evidence="11 12" key="1">
    <citation type="submission" date="2020-08" db="EMBL/GenBank/DDBJ databases">
        <title>Genomic Encyclopedia of Type Strains, Phase IV (KMG-IV): sequencing the most valuable type-strain genomes for metagenomic binning, comparative biology and taxonomic classification.</title>
        <authorList>
            <person name="Goeker M."/>
        </authorList>
    </citation>
    <scope>NUCLEOTIDE SEQUENCE [LARGE SCALE GENOMIC DNA]</scope>
    <source>
        <strain evidence="11 12">DSM 26736</strain>
    </source>
</reference>
<dbReference type="EC" id="2.4.1.21" evidence="8"/>
<evidence type="ECO:0000256" key="4">
    <source>
        <dbReference type="ARBA" id="ARBA00010281"/>
    </source>
</evidence>
<dbReference type="AlphaFoldDB" id="A0A840YQH3"/>
<comment type="pathway">
    <text evidence="3 8">Glycan biosynthesis; glycogen biosynthesis.</text>
</comment>
<accession>A0A840YQH3</accession>
<evidence type="ECO:0000256" key="2">
    <source>
        <dbReference type="ARBA" id="ARBA00002764"/>
    </source>
</evidence>
<dbReference type="UniPathway" id="UPA00164"/>
<dbReference type="HAMAP" id="MF_00484">
    <property type="entry name" value="Glycogen_synth"/>
    <property type="match status" value="1"/>
</dbReference>
<evidence type="ECO:0000256" key="1">
    <source>
        <dbReference type="ARBA" id="ARBA00001478"/>
    </source>
</evidence>
<sequence length="485" mass="51112">MPLQLLSVTSEVYPLIKTGGLADVAGALPAALARQDIAVTTLMPGYPAVMQAIGEGEPVRRYENLMGGPGTLRRGRAADLDLLVLDAPYLFARDGNPYLGPDGRDWPDNPLRFAALSRVAADIAEGALGSYAPDVVQAHDWQAGLTPAYLHYNRPARRPPVVTTIHNLAFQGVFPAYLLGTLGLPAEAFSLDGLEYFGAISFLKGGILFADHVTTVSPSYAREITTAEGGMGLEGLLGGRTRYLSGILNGIDTRIWDPAHDPLIPAPFSADDLAGRAGDKAALQREFGLAASPDAFLIASVGRLTEQKGLDLLLGALPALLAEGAQFAILGSGDRALEAAFTAAAASHPGQIGCRIGYDEGLAHLLQAGADALVVPSRFEPCGLTQLCALRYGAVPIVSHVGGLADTVIDASPVALRQRVATGFQFTPSSEPMLIDALRRAAALFREDRAAWKQLQQNGLATDVSWDSAAQEYAALFRKLLTPSA</sequence>
<dbReference type="SUPFAM" id="SSF53756">
    <property type="entry name" value="UDP-Glycosyltransferase/glycogen phosphorylase"/>
    <property type="match status" value="1"/>
</dbReference>
<keyword evidence="12" id="KW-1185">Reference proteome</keyword>
<evidence type="ECO:0000256" key="7">
    <source>
        <dbReference type="ARBA" id="ARBA00023056"/>
    </source>
</evidence>
<dbReference type="CDD" id="cd03791">
    <property type="entry name" value="GT5_Glycogen_synthase_DULL1-like"/>
    <property type="match status" value="1"/>
</dbReference>
<evidence type="ECO:0000256" key="8">
    <source>
        <dbReference type="HAMAP-Rule" id="MF_00484"/>
    </source>
</evidence>
<dbReference type="Pfam" id="PF08323">
    <property type="entry name" value="Glyco_transf_5"/>
    <property type="match status" value="1"/>
</dbReference>
<evidence type="ECO:0000259" key="10">
    <source>
        <dbReference type="Pfam" id="PF08323"/>
    </source>
</evidence>
<dbReference type="Pfam" id="PF00534">
    <property type="entry name" value="Glycos_transf_1"/>
    <property type="match status" value="1"/>
</dbReference>
<evidence type="ECO:0000259" key="9">
    <source>
        <dbReference type="Pfam" id="PF00534"/>
    </source>
</evidence>
<evidence type="ECO:0000313" key="12">
    <source>
        <dbReference type="Proteomes" id="UP000527143"/>
    </source>
</evidence>
<dbReference type="NCBIfam" id="TIGR02095">
    <property type="entry name" value="glgA"/>
    <property type="match status" value="1"/>
</dbReference>
<comment type="catalytic activity">
    <reaction evidence="1 8">
        <text>[(1-&gt;4)-alpha-D-glucosyl](n) + ADP-alpha-D-glucose = [(1-&gt;4)-alpha-D-glucosyl](n+1) + ADP + H(+)</text>
        <dbReference type="Rhea" id="RHEA:18189"/>
        <dbReference type="Rhea" id="RHEA-COMP:9584"/>
        <dbReference type="Rhea" id="RHEA-COMP:9587"/>
        <dbReference type="ChEBI" id="CHEBI:15378"/>
        <dbReference type="ChEBI" id="CHEBI:15444"/>
        <dbReference type="ChEBI" id="CHEBI:57498"/>
        <dbReference type="ChEBI" id="CHEBI:456216"/>
        <dbReference type="EC" id="2.4.1.21"/>
    </reaction>
</comment>
<comment type="caution">
    <text evidence="11">The sequence shown here is derived from an EMBL/GenBank/DDBJ whole genome shotgun (WGS) entry which is preliminary data.</text>
</comment>
<dbReference type="Proteomes" id="UP000527143">
    <property type="component" value="Unassembled WGS sequence"/>
</dbReference>
<keyword evidence="7 8" id="KW-0320">Glycogen biosynthesis</keyword>
<dbReference type="GO" id="GO:0004373">
    <property type="term" value="F:alpha-1,4-glucan glucosyltransferase (UDP-glucose donor) activity"/>
    <property type="evidence" value="ECO:0007669"/>
    <property type="project" value="InterPro"/>
</dbReference>
<evidence type="ECO:0000256" key="6">
    <source>
        <dbReference type="ARBA" id="ARBA00022679"/>
    </source>
</evidence>
<dbReference type="InterPro" id="IPR013534">
    <property type="entry name" value="Starch_synth_cat_dom"/>
</dbReference>
<gene>
    <name evidence="8" type="primary">glgA</name>
    <name evidence="11" type="ORF">FHT02_002162</name>
</gene>
<name>A0A840YQH3_9SPHN</name>
<comment type="function">
    <text evidence="2 8">Synthesizes alpha-1,4-glucan chains using ADP-glucose.</text>
</comment>
<feature type="domain" description="Glycosyl transferase family 1" evidence="9">
    <location>
        <begin position="292"/>
        <end position="443"/>
    </location>
</feature>
<proteinExistence type="inferred from homology"/>
<dbReference type="InterPro" id="IPR011835">
    <property type="entry name" value="GS/SS"/>
</dbReference>
<dbReference type="GO" id="GO:0009011">
    <property type="term" value="F:alpha-1,4-glucan glucosyltransferase (ADP-glucose donor) activity"/>
    <property type="evidence" value="ECO:0007669"/>
    <property type="project" value="UniProtKB-UniRule"/>
</dbReference>
<evidence type="ECO:0000256" key="5">
    <source>
        <dbReference type="ARBA" id="ARBA00022676"/>
    </source>
</evidence>
<protein>
    <recommendedName>
        <fullName evidence="8">Glycogen synthase</fullName>
        <ecNumber evidence="8">2.4.1.21</ecNumber>
    </recommendedName>
    <alternativeName>
        <fullName evidence="8">Starch [bacterial glycogen] synthase</fullName>
    </alternativeName>
</protein>
<dbReference type="PANTHER" id="PTHR45825:SF11">
    <property type="entry name" value="ALPHA AMYLASE DOMAIN-CONTAINING PROTEIN"/>
    <property type="match status" value="1"/>
</dbReference>
<evidence type="ECO:0000256" key="3">
    <source>
        <dbReference type="ARBA" id="ARBA00004964"/>
    </source>
</evidence>
<keyword evidence="5 8" id="KW-0328">Glycosyltransferase</keyword>
<organism evidence="11 12">
    <name type="scientific">Sphingomonas xinjiangensis</name>
    <dbReference type="NCBI Taxonomy" id="643568"/>
    <lineage>
        <taxon>Bacteria</taxon>
        <taxon>Pseudomonadati</taxon>
        <taxon>Pseudomonadota</taxon>
        <taxon>Alphaproteobacteria</taxon>
        <taxon>Sphingomonadales</taxon>
        <taxon>Sphingomonadaceae</taxon>
        <taxon>Sphingomonas</taxon>
    </lineage>
</organism>
<dbReference type="NCBIfam" id="NF001899">
    <property type="entry name" value="PRK00654.1-2"/>
    <property type="match status" value="1"/>
</dbReference>
<dbReference type="EMBL" id="JACIJF010000005">
    <property type="protein sequence ID" value="MBB5710922.1"/>
    <property type="molecule type" value="Genomic_DNA"/>
</dbReference>
<dbReference type="RefSeq" id="WP_221239430.1">
    <property type="nucleotide sequence ID" value="NZ_JACIJF010000005.1"/>
</dbReference>
<dbReference type="InterPro" id="IPR001296">
    <property type="entry name" value="Glyco_trans_1"/>
</dbReference>
<feature type="binding site" evidence="8">
    <location>
        <position position="17"/>
    </location>
    <ligand>
        <name>ADP-alpha-D-glucose</name>
        <dbReference type="ChEBI" id="CHEBI:57498"/>
    </ligand>
</feature>
<dbReference type="PANTHER" id="PTHR45825">
    <property type="entry name" value="GRANULE-BOUND STARCH SYNTHASE 1, CHLOROPLASTIC/AMYLOPLASTIC"/>
    <property type="match status" value="1"/>
</dbReference>
<keyword evidence="6 8" id="KW-0808">Transferase</keyword>
<evidence type="ECO:0000313" key="11">
    <source>
        <dbReference type="EMBL" id="MBB5710922.1"/>
    </source>
</evidence>
<feature type="domain" description="Starch synthase catalytic" evidence="10">
    <location>
        <begin position="5"/>
        <end position="237"/>
    </location>
</feature>